<proteinExistence type="predicted"/>
<dbReference type="GO" id="GO:0016706">
    <property type="term" value="F:2-oxoglutarate-dependent dioxygenase activity"/>
    <property type="evidence" value="ECO:0007669"/>
    <property type="project" value="UniProtKB-ARBA"/>
</dbReference>
<comment type="caution">
    <text evidence="1">The sequence shown here is derived from an EMBL/GenBank/DDBJ whole genome shotgun (WGS) entry which is preliminary data.</text>
</comment>
<gene>
    <name evidence="1" type="ORF">Psi01_50970</name>
</gene>
<dbReference type="EMBL" id="BOOJ01000041">
    <property type="protein sequence ID" value="GIH94467.1"/>
    <property type="molecule type" value="Genomic_DNA"/>
</dbReference>
<dbReference type="InterPro" id="IPR008775">
    <property type="entry name" value="Phytyl_CoA_dOase-like"/>
</dbReference>
<dbReference type="Pfam" id="PF05721">
    <property type="entry name" value="PhyH"/>
    <property type="match status" value="1"/>
</dbReference>
<dbReference type="PANTHER" id="PTHR20883:SF49">
    <property type="entry name" value="PHYTANOYL-COA DIOXYGENASE"/>
    <property type="match status" value="1"/>
</dbReference>
<dbReference type="SUPFAM" id="SSF51197">
    <property type="entry name" value="Clavaminate synthase-like"/>
    <property type="match status" value="1"/>
</dbReference>
<accession>A0A8J3SKB0</accession>
<dbReference type="Gene3D" id="2.60.120.620">
    <property type="entry name" value="q2cbj1_9rhob like domain"/>
    <property type="match status" value="1"/>
</dbReference>
<dbReference type="GO" id="GO:0005506">
    <property type="term" value="F:iron ion binding"/>
    <property type="evidence" value="ECO:0007669"/>
    <property type="project" value="UniProtKB-ARBA"/>
</dbReference>
<protein>
    <recommendedName>
        <fullName evidence="3">Phytanoyl-CoA dioxygenase (PhyH)</fullName>
    </recommendedName>
</protein>
<evidence type="ECO:0000313" key="1">
    <source>
        <dbReference type="EMBL" id="GIH94467.1"/>
    </source>
</evidence>
<dbReference type="PANTHER" id="PTHR20883">
    <property type="entry name" value="PHYTANOYL-COA DIOXYGENASE DOMAIN CONTAINING 1"/>
    <property type="match status" value="1"/>
</dbReference>
<evidence type="ECO:0008006" key="3">
    <source>
        <dbReference type="Google" id="ProtNLM"/>
    </source>
</evidence>
<name>A0A8J3SKB0_9ACTN</name>
<keyword evidence="2" id="KW-1185">Reference proteome</keyword>
<sequence>MRLPPGLRAEPPPVVYTKRLLYKGFRSDTEPMADDTPVRDVTDDEVAFFERNGWVRLPRLVGPDRVAVLRERALNHLAGRSRAVTTKVDQAFGQSRDVAETDGHFREVALAPQLGRAATRLLRGVAGVRVQVTNLLVKEGGGGHGATEFHQDFPWMPMDRSAMLTLWLALVDVPADMGSLRFYSGSHRYGVLGRSFTRDGDDQLTQHPWLKELELSPPLDLAAGDATVHHALTVHGAPANRRDTPRVSFTVTYFDADALYTGTPYRQTDDLGLTVNRPFEHAKFPVVPHA</sequence>
<organism evidence="1 2">
    <name type="scientific">Planobispora siamensis</name>
    <dbReference type="NCBI Taxonomy" id="936338"/>
    <lineage>
        <taxon>Bacteria</taxon>
        <taxon>Bacillati</taxon>
        <taxon>Actinomycetota</taxon>
        <taxon>Actinomycetes</taxon>
        <taxon>Streptosporangiales</taxon>
        <taxon>Streptosporangiaceae</taxon>
        <taxon>Planobispora</taxon>
    </lineage>
</organism>
<dbReference type="AlphaFoldDB" id="A0A8J3SKB0"/>
<reference evidence="1 2" key="1">
    <citation type="submission" date="2021-01" db="EMBL/GenBank/DDBJ databases">
        <title>Whole genome shotgun sequence of Planobispora siamensis NBRC 107568.</title>
        <authorList>
            <person name="Komaki H."/>
            <person name="Tamura T."/>
        </authorList>
    </citation>
    <scope>NUCLEOTIDE SEQUENCE [LARGE SCALE GENOMIC DNA]</scope>
    <source>
        <strain evidence="1 2">NBRC 107568</strain>
    </source>
</reference>
<dbReference type="Proteomes" id="UP000619788">
    <property type="component" value="Unassembled WGS sequence"/>
</dbReference>
<evidence type="ECO:0000313" key="2">
    <source>
        <dbReference type="Proteomes" id="UP000619788"/>
    </source>
</evidence>